<feature type="transmembrane region" description="Helical" evidence="1">
    <location>
        <begin position="185"/>
        <end position="204"/>
    </location>
</feature>
<feature type="transmembrane region" description="Helical" evidence="1">
    <location>
        <begin position="157"/>
        <end position="178"/>
    </location>
</feature>
<feature type="transmembrane region" description="Helical" evidence="1">
    <location>
        <begin position="266"/>
        <end position="285"/>
    </location>
</feature>
<feature type="transmembrane region" description="Helical" evidence="1">
    <location>
        <begin position="72"/>
        <end position="93"/>
    </location>
</feature>
<dbReference type="GO" id="GO:0005886">
    <property type="term" value="C:plasma membrane"/>
    <property type="evidence" value="ECO:0007669"/>
    <property type="project" value="UniProtKB-SubCell"/>
</dbReference>
<protein>
    <submittedName>
        <fullName evidence="2">ABC transporter permease</fullName>
    </submittedName>
</protein>
<proteinExistence type="predicted"/>
<feature type="transmembrane region" description="Helical" evidence="1">
    <location>
        <begin position="17"/>
        <end position="39"/>
    </location>
</feature>
<accession>A0A1Q2KYN0</accession>
<reference evidence="2 3" key="1">
    <citation type="submission" date="2017-02" db="EMBL/GenBank/DDBJ databases">
        <title>The complete genomic sequence of a novel cold adapted crude oil-degrading bacterium Planococcus qaidamina Y42.</title>
        <authorList>
            <person name="Yang R."/>
        </authorList>
    </citation>
    <scope>NUCLEOTIDE SEQUENCE [LARGE SCALE GENOMIC DNA]</scope>
    <source>
        <strain evidence="2 3">Y42</strain>
    </source>
</reference>
<dbReference type="KEGG" id="pmar:B0X71_09665"/>
<dbReference type="GO" id="GO:0140359">
    <property type="term" value="F:ABC-type transporter activity"/>
    <property type="evidence" value="ECO:0007669"/>
    <property type="project" value="InterPro"/>
</dbReference>
<dbReference type="Pfam" id="PF12679">
    <property type="entry name" value="ABC2_membrane_2"/>
    <property type="match status" value="1"/>
</dbReference>
<evidence type="ECO:0000313" key="3">
    <source>
        <dbReference type="Proteomes" id="UP000188184"/>
    </source>
</evidence>
<dbReference type="Proteomes" id="UP000188184">
    <property type="component" value="Chromosome"/>
</dbReference>
<dbReference type="PANTHER" id="PTHR43471">
    <property type="entry name" value="ABC TRANSPORTER PERMEASE"/>
    <property type="match status" value="1"/>
</dbReference>
<sequence>MWAISKLTLREIISKRIFLITIIMTVVFLALYGTAIYFAGKEMPNEGPGAEAGPEIVLMQQFVSSQLLGAGLYFSSFIAALLAILSSVSAISGEVASHQIDTWLMRPISRTQFVLGKFFGLTVLMVLYVAALFFSIVLIHQGIGAEWMMLDLGVAQLIKAVSVFVLQPFVLIAFGLLLSTRMTTLNAGIVSIVLYGAAFIGGFIEQFGAILEKATLINLGIVMSLVYPIDSIYRKMTDLLFNTSDNPLAFAQGGMFTSISAPSNALVWYAALYGIAVLGFAVYSFRKRDV</sequence>
<dbReference type="OrthoDB" id="5146022at2"/>
<keyword evidence="1" id="KW-0812">Transmembrane</keyword>
<gene>
    <name evidence="2" type="ORF">B0X71_09665</name>
</gene>
<keyword evidence="1" id="KW-1133">Transmembrane helix</keyword>
<evidence type="ECO:0000256" key="1">
    <source>
        <dbReference type="SAM" id="Phobius"/>
    </source>
</evidence>
<keyword evidence="3" id="KW-1185">Reference proteome</keyword>
<organism evidence="2 3">
    <name type="scientific">Planococcus lenghuensis</name>
    <dbReference type="NCBI Taxonomy" id="2213202"/>
    <lineage>
        <taxon>Bacteria</taxon>
        <taxon>Bacillati</taxon>
        <taxon>Bacillota</taxon>
        <taxon>Bacilli</taxon>
        <taxon>Bacillales</taxon>
        <taxon>Caryophanaceae</taxon>
        <taxon>Planococcus</taxon>
    </lineage>
</organism>
<name>A0A1Q2KYN0_9BACL</name>
<dbReference type="RefSeq" id="WP_077589207.1">
    <property type="nucleotide sequence ID" value="NZ_CP019640.1"/>
</dbReference>
<dbReference type="EMBL" id="CP019640">
    <property type="protein sequence ID" value="AQQ53318.1"/>
    <property type="molecule type" value="Genomic_DNA"/>
</dbReference>
<evidence type="ECO:0000313" key="2">
    <source>
        <dbReference type="EMBL" id="AQQ53318.1"/>
    </source>
</evidence>
<keyword evidence="1" id="KW-0472">Membrane</keyword>
<dbReference type="AlphaFoldDB" id="A0A1Q2KYN0"/>
<feature type="transmembrane region" description="Helical" evidence="1">
    <location>
        <begin position="114"/>
        <end position="137"/>
    </location>
</feature>